<comment type="subcellular location">
    <subcellularLocation>
        <location evidence="1 9">Cell membrane</location>
        <topology evidence="1 9">Lipid-anchor</topology>
        <topology evidence="1 9">GPI-anchor</topology>
    </subcellularLocation>
</comment>
<dbReference type="RefSeq" id="XP_060278212.1">
    <property type="nucleotide sequence ID" value="XM_060429373.1"/>
</dbReference>
<dbReference type="PANTHER" id="PTHR31468">
    <property type="entry name" value="1,3-BETA-GLUCANOSYLTRANSFERASE GAS1"/>
    <property type="match status" value="1"/>
</dbReference>
<dbReference type="PANTHER" id="PTHR31468:SF2">
    <property type="entry name" value="1,3-BETA-GLUCANOSYLTRANSFERASE GAS1"/>
    <property type="match status" value="1"/>
</dbReference>
<feature type="transmembrane region" description="Helical" evidence="10">
    <location>
        <begin position="512"/>
        <end position="530"/>
    </location>
</feature>
<keyword evidence="6" id="KW-1015">Disulfide bond</keyword>
<comment type="caution">
    <text evidence="12">The sequence shown here is derived from an EMBL/GenBank/DDBJ whole genome shotgun (WGS) entry which is preliminary data.</text>
</comment>
<feature type="chain" id="PRO_5042314289" description="1,3-beta-glucanosyltransferase" evidence="9">
    <location>
        <begin position="22"/>
        <end position="531"/>
    </location>
</feature>
<evidence type="ECO:0000256" key="2">
    <source>
        <dbReference type="ARBA" id="ARBA00007528"/>
    </source>
</evidence>
<dbReference type="GO" id="GO:0098552">
    <property type="term" value="C:side of membrane"/>
    <property type="evidence" value="ECO:0007669"/>
    <property type="project" value="UniProtKB-KW"/>
</dbReference>
<dbReference type="SMART" id="SM00768">
    <property type="entry name" value="X8"/>
    <property type="match status" value="1"/>
</dbReference>
<evidence type="ECO:0000259" key="11">
    <source>
        <dbReference type="SMART" id="SM00768"/>
    </source>
</evidence>
<dbReference type="GO" id="GO:0042124">
    <property type="term" value="F:1,3-beta-glucanosyltransferase activity"/>
    <property type="evidence" value="ECO:0007669"/>
    <property type="project" value="TreeGrafter"/>
</dbReference>
<dbReference type="Gene3D" id="3.20.20.80">
    <property type="entry name" value="Glycosidases"/>
    <property type="match status" value="1"/>
</dbReference>
<keyword evidence="9" id="KW-0808">Transferase</keyword>
<dbReference type="EMBL" id="MU839045">
    <property type="protein sequence ID" value="KAK1761999.1"/>
    <property type="molecule type" value="Genomic_DNA"/>
</dbReference>
<protein>
    <recommendedName>
        <fullName evidence="9">1,3-beta-glucanosyltransferase</fullName>
        <ecNumber evidence="9">2.4.1.-</ecNumber>
    </recommendedName>
</protein>
<dbReference type="InterPro" id="IPR012946">
    <property type="entry name" value="X8"/>
</dbReference>
<evidence type="ECO:0000256" key="6">
    <source>
        <dbReference type="ARBA" id="ARBA00023157"/>
    </source>
</evidence>
<gene>
    <name evidence="12" type="ORF">QBC33DRAFT_553175</name>
</gene>
<comment type="function">
    <text evidence="9">Splits internally a 1,3-beta-glucan molecule and transfers the newly generated reducing end (the donor) to the non-reducing end of another 1,3-beta-glucan molecule (the acceptor) forming a 1,3-beta linkage, resulting in the elongation of 1,3-beta-glucan chains in the cell wall.</text>
</comment>
<evidence type="ECO:0000256" key="10">
    <source>
        <dbReference type="SAM" id="Phobius"/>
    </source>
</evidence>
<dbReference type="FunFam" id="3.20.20.80:FF:000038">
    <property type="entry name" value="1,3-beta-glucanosyltransferase"/>
    <property type="match status" value="1"/>
</dbReference>
<dbReference type="GO" id="GO:0005886">
    <property type="term" value="C:plasma membrane"/>
    <property type="evidence" value="ECO:0007669"/>
    <property type="project" value="UniProtKB-SubCell"/>
</dbReference>
<dbReference type="AlphaFoldDB" id="A0AAJ0FHB6"/>
<dbReference type="Pfam" id="PF07983">
    <property type="entry name" value="X8"/>
    <property type="match status" value="1"/>
</dbReference>
<keyword evidence="10" id="KW-1133">Transmembrane helix</keyword>
<accession>A0AAJ0FHB6</accession>
<dbReference type="GeneID" id="85312560"/>
<keyword evidence="4 9" id="KW-0732">Signal</keyword>
<keyword evidence="7" id="KW-0325">Glycoprotein</keyword>
<dbReference type="GO" id="GO:0071970">
    <property type="term" value="P:fungal-type cell wall (1-&gt;3)-beta-D-glucan biosynthetic process"/>
    <property type="evidence" value="ECO:0007669"/>
    <property type="project" value="TreeGrafter"/>
</dbReference>
<evidence type="ECO:0000256" key="7">
    <source>
        <dbReference type="ARBA" id="ARBA00023180"/>
    </source>
</evidence>
<evidence type="ECO:0000256" key="5">
    <source>
        <dbReference type="ARBA" id="ARBA00023136"/>
    </source>
</evidence>
<dbReference type="Proteomes" id="UP001244011">
    <property type="component" value="Unassembled WGS sequence"/>
</dbReference>
<dbReference type="GO" id="GO:0031505">
    <property type="term" value="P:fungal-type cell wall organization"/>
    <property type="evidence" value="ECO:0007669"/>
    <property type="project" value="TreeGrafter"/>
</dbReference>
<keyword evidence="5 9" id="KW-0472">Membrane</keyword>
<evidence type="ECO:0000256" key="3">
    <source>
        <dbReference type="ARBA" id="ARBA00022622"/>
    </source>
</evidence>
<proteinExistence type="inferred from homology"/>
<organism evidence="12 13">
    <name type="scientific">Phialemonium atrogriseum</name>
    <dbReference type="NCBI Taxonomy" id="1093897"/>
    <lineage>
        <taxon>Eukaryota</taxon>
        <taxon>Fungi</taxon>
        <taxon>Dikarya</taxon>
        <taxon>Ascomycota</taxon>
        <taxon>Pezizomycotina</taxon>
        <taxon>Sordariomycetes</taxon>
        <taxon>Sordariomycetidae</taxon>
        <taxon>Cephalothecales</taxon>
        <taxon>Cephalothecaceae</taxon>
        <taxon>Phialemonium</taxon>
    </lineage>
</organism>
<feature type="domain" description="X8" evidence="11">
    <location>
        <begin position="379"/>
        <end position="469"/>
    </location>
</feature>
<dbReference type="InterPro" id="IPR017853">
    <property type="entry name" value="GH"/>
</dbReference>
<dbReference type="EC" id="2.4.1.-" evidence="9"/>
<dbReference type="Gene3D" id="1.20.58.1040">
    <property type="match status" value="1"/>
</dbReference>
<evidence type="ECO:0000313" key="12">
    <source>
        <dbReference type="EMBL" id="KAK1761999.1"/>
    </source>
</evidence>
<dbReference type="SUPFAM" id="SSF51445">
    <property type="entry name" value="(Trans)glycosidases"/>
    <property type="match status" value="1"/>
</dbReference>
<dbReference type="Pfam" id="PF03198">
    <property type="entry name" value="Glyco_hydro_72"/>
    <property type="match status" value="1"/>
</dbReference>
<comment type="similarity">
    <text evidence="2 9">Belongs to the glycosyl hydrolase 72 family.</text>
</comment>
<evidence type="ECO:0000256" key="4">
    <source>
        <dbReference type="ARBA" id="ARBA00022729"/>
    </source>
</evidence>
<sequence>MGFTKAAVAASLLLLGQQAAALDPIVMKGTKFFYENGTQFFIKGVAYQQDSAAGGASTNSTKFVDPLADAAKCKRDVKLLADLGTNAIRTYAIDPTADHKACMQMLDAAGIYVISDLSEPSLSINRDSPAWDTALFDRYKAVVDELSQYENVIGFFAGNEVSNNNSNTDASAYVKAAVRDTKQYIKSKGGRWLGVGYAANDDPFIRSEIAHYFNCGSQDEAIDFWGYNIYEWCGHSTFQKSGYEEQVDFFKNYSVPVFFAEYGCNTQGGAEGRIWEETTALYSSDMTGVISGGIVYMYFQEENDYGLVKINGNAATPMKNYNALKTKLASVSPSSTASSAYTPTNSPAACPALTENWVASNNLPPTPDSTLCDCMFSSLSCVPESGLDEEDYGAIFDYICDADKSACVGISGNVTSGVFGAYSMCGAKEKLGYVLDAYYKNQNRASTACDFKGQAVITKAASPQGTCSKALSSASAVNSQAATATAPSGGSAKSSNIAAPIPMKNAFTIGELAVGLYVIVAMGVGAGMVLL</sequence>
<dbReference type="InterPro" id="IPR004886">
    <property type="entry name" value="Glucanosyltransferase"/>
</dbReference>
<evidence type="ECO:0000256" key="8">
    <source>
        <dbReference type="ARBA" id="ARBA00023288"/>
    </source>
</evidence>
<keyword evidence="13" id="KW-1185">Reference proteome</keyword>
<keyword evidence="3 9" id="KW-0336">GPI-anchor</keyword>
<reference evidence="12" key="1">
    <citation type="submission" date="2023-06" db="EMBL/GenBank/DDBJ databases">
        <title>Genome-scale phylogeny and comparative genomics of the fungal order Sordariales.</title>
        <authorList>
            <consortium name="Lawrence Berkeley National Laboratory"/>
            <person name="Hensen N."/>
            <person name="Bonometti L."/>
            <person name="Westerberg I."/>
            <person name="Brannstrom I.O."/>
            <person name="Guillou S."/>
            <person name="Cros-Aarteil S."/>
            <person name="Calhoun S."/>
            <person name="Haridas S."/>
            <person name="Kuo A."/>
            <person name="Mondo S."/>
            <person name="Pangilinan J."/>
            <person name="Riley R."/>
            <person name="Labutti K."/>
            <person name="Andreopoulos B."/>
            <person name="Lipzen A."/>
            <person name="Chen C."/>
            <person name="Yanf M."/>
            <person name="Daum C."/>
            <person name="Ng V."/>
            <person name="Clum A."/>
            <person name="Steindorff A."/>
            <person name="Ohm R."/>
            <person name="Martin F."/>
            <person name="Silar P."/>
            <person name="Natvig D."/>
            <person name="Lalanne C."/>
            <person name="Gautier V."/>
            <person name="Ament-Velasquez S.L."/>
            <person name="Kruys A."/>
            <person name="Hutchinson M.I."/>
            <person name="Powell A.J."/>
            <person name="Barry K."/>
            <person name="Miller A.N."/>
            <person name="Grigoriev I.V."/>
            <person name="Debuchy R."/>
            <person name="Gladieux P."/>
            <person name="Thoren M.H."/>
            <person name="Johannesson H."/>
        </authorList>
    </citation>
    <scope>NUCLEOTIDE SEQUENCE</scope>
    <source>
        <strain evidence="12">8032-3</strain>
    </source>
</reference>
<evidence type="ECO:0000256" key="1">
    <source>
        <dbReference type="ARBA" id="ARBA00004609"/>
    </source>
</evidence>
<name>A0AAJ0FHB6_9PEZI</name>
<evidence type="ECO:0000256" key="9">
    <source>
        <dbReference type="RuleBase" id="RU361209"/>
    </source>
</evidence>
<feature type="signal peptide" evidence="9">
    <location>
        <begin position="1"/>
        <end position="21"/>
    </location>
</feature>
<keyword evidence="10" id="KW-0812">Transmembrane</keyword>
<evidence type="ECO:0000313" key="13">
    <source>
        <dbReference type="Proteomes" id="UP001244011"/>
    </source>
</evidence>
<keyword evidence="8 9" id="KW-0449">Lipoprotein</keyword>